<dbReference type="PANTHER" id="PTHR45588:SF1">
    <property type="entry name" value="WW DOMAIN-CONTAINING PROTEIN"/>
    <property type="match status" value="1"/>
</dbReference>
<feature type="signal peptide" evidence="1">
    <location>
        <begin position="1"/>
        <end position="20"/>
    </location>
</feature>
<reference evidence="2 3" key="1">
    <citation type="submission" date="2018-03" db="EMBL/GenBank/DDBJ databases">
        <title>Genomic Encyclopedia of Archaeal and Bacterial Type Strains, Phase II (KMG-II): from individual species to whole genera.</title>
        <authorList>
            <person name="Goeker M."/>
        </authorList>
    </citation>
    <scope>NUCLEOTIDE SEQUENCE [LARGE SCALE GENOMIC DNA]</scope>
    <source>
        <strain evidence="2 3">DSM 29057</strain>
    </source>
</reference>
<accession>A0A2P8FPG5</accession>
<dbReference type="PANTHER" id="PTHR45588">
    <property type="entry name" value="TPR DOMAIN-CONTAINING PROTEIN"/>
    <property type="match status" value="1"/>
</dbReference>
<dbReference type="InterPro" id="IPR011990">
    <property type="entry name" value="TPR-like_helical_dom_sf"/>
</dbReference>
<dbReference type="Proteomes" id="UP000241964">
    <property type="component" value="Unassembled WGS sequence"/>
</dbReference>
<keyword evidence="3" id="KW-1185">Reference proteome</keyword>
<proteinExistence type="predicted"/>
<name>A0A2P8FPG5_9BACT</name>
<protein>
    <recommendedName>
        <fullName evidence="4">Tetratricopeptide repeat protein</fullName>
    </recommendedName>
</protein>
<keyword evidence="1" id="KW-0732">Signal</keyword>
<evidence type="ECO:0000256" key="1">
    <source>
        <dbReference type="SAM" id="SignalP"/>
    </source>
</evidence>
<dbReference type="Gene3D" id="1.25.40.10">
    <property type="entry name" value="Tetratricopeptide repeat domain"/>
    <property type="match status" value="2"/>
</dbReference>
<evidence type="ECO:0000313" key="2">
    <source>
        <dbReference type="EMBL" id="PSL23589.1"/>
    </source>
</evidence>
<evidence type="ECO:0008006" key="4">
    <source>
        <dbReference type="Google" id="ProtNLM"/>
    </source>
</evidence>
<dbReference type="SUPFAM" id="SSF48452">
    <property type="entry name" value="TPR-like"/>
    <property type="match status" value="1"/>
</dbReference>
<evidence type="ECO:0000313" key="3">
    <source>
        <dbReference type="Proteomes" id="UP000241964"/>
    </source>
</evidence>
<sequence>MFMKTILPIAALSLLTGIVAVERQSPETTSYPTPSGEIAVCGPAYQNLPAPMLNGKYVVALPGWGGFSYKVSTSSDSSQFYFDQGLNMYYGYHFKEAVASFREAARIDSTNAMAFWGQALAMGPYYNAAHLYTKPAEVAQALTKMNSLTAHATEKERLLIDAMNARYSDDPADAKRAELNQAYSDKLKKLVGDFPDENEFKLLFIDSQMLMHAWDFWKKDGTAKPWTPELVTLCEKALKADPKHPAALHYHIHLTEASKHPEVALASAEALRDLLPGVAHMVHMASHEYERNGLFAEGVEVNNLADDALLNYDMLAKNLSLTKHSPHYFAVQTYCALSAGMYKDAMRYAQRCRRSVVPKPETTYDQYLYMLPVMAQVRMGKWQQILSDSVTPDPKWTYASLLSDFAKGIAFANTGRPDSAAARLASLKARIQDPVLTKRRIPFNSPVEVAAIAGKILEGVTAISRNERSKGIAALEEAVKLEDQLIYTEPKDWPLPSRQFLGAYLLKAGKPALAEKVYREDLVFNPSNGWSLVGLSQSLKAQRKTRQLADIKAKYERAFAKAEQIPAGSVFTR</sequence>
<comment type="caution">
    <text evidence="2">The sequence shown here is derived from an EMBL/GenBank/DDBJ whole genome shotgun (WGS) entry which is preliminary data.</text>
</comment>
<gene>
    <name evidence="2" type="ORF">CLV60_116145</name>
</gene>
<organism evidence="2 3">
    <name type="scientific">Dyadobacter jiangsuensis</name>
    <dbReference type="NCBI Taxonomy" id="1591085"/>
    <lineage>
        <taxon>Bacteria</taxon>
        <taxon>Pseudomonadati</taxon>
        <taxon>Bacteroidota</taxon>
        <taxon>Cytophagia</taxon>
        <taxon>Cytophagales</taxon>
        <taxon>Spirosomataceae</taxon>
        <taxon>Dyadobacter</taxon>
    </lineage>
</organism>
<dbReference type="EMBL" id="PYAS01000016">
    <property type="protein sequence ID" value="PSL23589.1"/>
    <property type="molecule type" value="Genomic_DNA"/>
</dbReference>
<dbReference type="AlphaFoldDB" id="A0A2P8FPG5"/>
<feature type="chain" id="PRO_5015177103" description="Tetratricopeptide repeat protein" evidence="1">
    <location>
        <begin position="21"/>
        <end position="573"/>
    </location>
</feature>